<comment type="subcellular location">
    <subcellularLocation>
        <location evidence="1">Nucleus</location>
    </subcellularLocation>
</comment>
<evidence type="ECO:0000256" key="6">
    <source>
        <dbReference type="PROSITE-ProRule" id="PRU00221"/>
    </source>
</evidence>
<dbReference type="GO" id="GO:0005730">
    <property type="term" value="C:nucleolus"/>
    <property type="evidence" value="ECO:0007669"/>
    <property type="project" value="TreeGrafter"/>
</dbReference>
<dbReference type="PROSITE" id="PS50294">
    <property type="entry name" value="WD_REPEATS_REGION"/>
    <property type="match status" value="2"/>
</dbReference>
<dbReference type="InterPro" id="IPR036322">
    <property type="entry name" value="WD40_repeat_dom_sf"/>
</dbReference>
<reference evidence="9 10" key="1">
    <citation type="submission" date="2006-10" db="EMBL/GenBank/DDBJ databases">
        <title>The Genome Sequence of Batrachochytrium dendrobatidis JEL423.</title>
        <authorList>
            <consortium name="The Broad Institute Genome Sequencing Platform"/>
            <person name="Birren B."/>
            <person name="Lander E."/>
            <person name="Galagan J."/>
            <person name="Cuomo C."/>
            <person name="Devon K."/>
            <person name="Jaffe D."/>
            <person name="Butler J."/>
            <person name="Alvarez P."/>
            <person name="Gnerre S."/>
            <person name="Grabherr M."/>
            <person name="Kleber M."/>
            <person name="Mauceli E."/>
            <person name="Brockman W."/>
            <person name="Young S."/>
            <person name="LaButti K."/>
            <person name="Sykes S."/>
            <person name="DeCaprio D."/>
            <person name="Crawford M."/>
            <person name="Koehrsen M."/>
            <person name="Engels R."/>
            <person name="Montgomery P."/>
            <person name="Pearson M."/>
            <person name="Howarth C."/>
            <person name="Larson L."/>
            <person name="White J."/>
            <person name="O'Leary S."/>
            <person name="Kodira C."/>
            <person name="Zeng Q."/>
            <person name="Yandava C."/>
            <person name="Alvarado L."/>
            <person name="Longcore J."/>
            <person name="James T."/>
        </authorList>
    </citation>
    <scope>NUCLEOTIDE SEQUENCE [LARGE SCALE GENOMIC DNA]</scope>
    <source>
        <strain evidence="9 10">JEL423</strain>
    </source>
</reference>
<dbReference type="EMBL" id="DS022301">
    <property type="protein sequence ID" value="OAJ37711.1"/>
    <property type="molecule type" value="Genomic_DNA"/>
</dbReference>
<protein>
    <recommendedName>
        <fullName evidence="5">Glutamate-rich WD repeat-containing protein 1</fullName>
    </recommendedName>
</protein>
<dbReference type="InterPro" id="IPR001680">
    <property type="entry name" value="WD40_rpt"/>
</dbReference>
<dbReference type="OrthoDB" id="2161379at2759"/>
<dbReference type="InterPro" id="IPR020472">
    <property type="entry name" value="WD40_PAC1"/>
</dbReference>
<dbReference type="PROSITE" id="PS00678">
    <property type="entry name" value="WD_REPEATS_1"/>
    <property type="match status" value="1"/>
</dbReference>
<dbReference type="PROSITE" id="PS50082">
    <property type="entry name" value="WD_REPEATS_2"/>
    <property type="match status" value="3"/>
</dbReference>
<evidence type="ECO:0000313" key="9">
    <source>
        <dbReference type="EMBL" id="OAJ37711.1"/>
    </source>
</evidence>
<dbReference type="InterPro" id="IPR051972">
    <property type="entry name" value="Glutamate-rich_WD_repeat"/>
</dbReference>
<evidence type="ECO:0000313" key="10">
    <source>
        <dbReference type="Proteomes" id="UP000077115"/>
    </source>
</evidence>
<dbReference type="InterPro" id="IPR022052">
    <property type="entry name" value="Histone-bd_RBBP4-like_N"/>
</dbReference>
<evidence type="ECO:0000256" key="2">
    <source>
        <dbReference type="ARBA" id="ARBA00022574"/>
    </source>
</evidence>
<dbReference type="GO" id="GO:0042254">
    <property type="term" value="P:ribosome biogenesis"/>
    <property type="evidence" value="ECO:0007669"/>
    <property type="project" value="TreeGrafter"/>
</dbReference>
<dbReference type="Gene3D" id="2.130.10.10">
    <property type="entry name" value="YVTN repeat-like/Quinoprotein amine dehydrogenase"/>
    <property type="match status" value="1"/>
</dbReference>
<feature type="region of interest" description="Disordered" evidence="7">
    <location>
        <begin position="168"/>
        <end position="187"/>
    </location>
</feature>
<keyword evidence="3" id="KW-0677">Repeat</keyword>
<dbReference type="SMART" id="SM00320">
    <property type="entry name" value="WD40"/>
    <property type="match status" value="5"/>
</dbReference>
<dbReference type="InterPro" id="IPR019775">
    <property type="entry name" value="WD40_repeat_CS"/>
</dbReference>
<dbReference type="STRING" id="403673.A0A177WEA9"/>
<evidence type="ECO:0000256" key="1">
    <source>
        <dbReference type="ARBA" id="ARBA00004123"/>
    </source>
</evidence>
<evidence type="ECO:0000256" key="7">
    <source>
        <dbReference type="SAM" id="MobiDB-lite"/>
    </source>
</evidence>
<dbReference type="Proteomes" id="UP000077115">
    <property type="component" value="Unassembled WGS sequence"/>
</dbReference>
<dbReference type="PANTHER" id="PTHR45903">
    <property type="entry name" value="GLUTAMATE-RICH WD REPEAT-CONTAINING PROTEIN 1"/>
    <property type="match status" value="1"/>
</dbReference>
<accession>A0A177WEA9</accession>
<dbReference type="VEuPathDB" id="FungiDB:BDEG_21707"/>
<dbReference type="AlphaFoldDB" id="A0A177WEA9"/>
<evidence type="ECO:0000256" key="4">
    <source>
        <dbReference type="ARBA" id="ARBA00023242"/>
    </source>
</evidence>
<dbReference type="PRINTS" id="PR00320">
    <property type="entry name" value="GPROTEINBRPT"/>
</dbReference>
<reference evidence="9 10" key="2">
    <citation type="submission" date="2016-05" db="EMBL/GenBank/DDBJ databases">
        <title>Lineage-specific infection strategies underlie the spectrum of fungal disease in amphibians.</title>
        <authorList>
            <person name="Cuomo C.A."/>
            <person name="Farrer R.A."/>
            <person name="James T."/>
            <person name="Longcore J."/>
            <person name="Birren B."/>
        </authorList>
    </citation>
    <scope>NUCLEOTIDE SEQUENCE [LARGE SCALE GENOMIC DNA]</scope>
    <source>
        <strain evidence="9 10">JEL423</strain>
    </source>
</reference>
<keyword evidence="4" id="KW-0539">Nucleus</keyword>
<dbReference type="Pfam" id="PF00400">
    <property type="entry name" value="WD40"/>
    <property type="match status" value="3"/>
</dbReference>
<feature type="repeat" description="WD" evidence="6">
    <location>
        <begin position="300"/>
        <end position="342"/>
    </location>
</feature>
<feature type="repeat" description="WD" evidence="6">
    <location>
        <begin position="344"/>
        <end position="382"/>
    </location>
</feature>
<evidence type="ECO:0000256" key="3">
    <source>
        <dbReference type="ARBA" id="ARBA00022737"/>
    </source>
</evidence>
<feature type="region of interest" description="Disordered" evidence="7">
    <location>
        <begin position="1"/>
        <end position="70"/>
    </location>
</feature>
<feature type="repeat" description="WD" evidence="6">
    <location>
        <begin position="396"/>
        <end position="430"/>
    </location>
</feature>
<organism evidence="9 10">
    <name type="scientific">Batrachochytrium dendrobatidis (strain JEL423)</name>
    <dbReference type="NCBI Taxonomy" id="403673"/>
    <lineage>
        <taxon>Eukaryota</taxon>
        <taxon>Fungi</taxon>
        <taxon>Fungi incertae sedis</taxon>
        <taxon>Chytridiomycota</taxon>
        <taxon>Chytridiomycota incertae sedis</taxon>
        <taxon>Chytridiomycetes</taxon>
        <taxon>Rhizophydiales</taxon>
        <taxon>Rhizophydiales incertae sedis</taxon>
        <taxon>Batrachochytrium</taxon>
    </lineage>
</organism>
<dbReference type="PANTHER" id="PTHR45903:SF1">
    <property type="entry name" value="GLUTAMATE-RICH WD REPEAT-CONTAINING PROTEIN 1"/>
    <property type="match status" value="1"/>
</dbReference>
<dbReference type="eggNOG" id="KOG0302">
    <property type="taxonomic scope" value="Eukaryota"/>
</dbReference>
<dbReference type="Pfam" id="PF12265">
    <property type="entry name" value="CAF1C_H4-bd"/>
    <property type="match status" value="1"/>
</dbReference>
<evidence type="ECO:0000259" key="8">
    <source>
        <dbReference type="Pfam" id="PF12265"/>
    </source>
</evidence>
<sequence length="495" mass="54373">MGKRRPESQAAEASVDVSHKETKLADPQPSIANVDEGMGEFEDNWGDDMEGDDDEGEVVIAPDSDDEDEQMQKDLLQEDEENEAPLQVYLPGQKLGENEVLVADQSAYQMLHTMNVEWPCLSFDIARDNLGAGRTAFPMTSYVVAGSQADQVNSNKIYVMKMSSLHKTKNDGGDDMDDDDDDDIDEDPILESRTVSHVGGINRIRLMHHPEVHIAATMAETGKVHIYDLSQHILALDTPGLAPSSDLAPMHTITQHGTTEGYAIDWSSVQIGHLLTGDCRSRIFLTTKTPASFVTDSTPFTGHTSSVEDIQWSPSQSNVFASSSADGTIRIWDARDKRKPQLTVAAHTTDVNVISWNRTSSSGHVLASGADSGEFSIWDLRTWPSSNGTPDPLAIFKWHQAPITSIDWHPTESSVLAASGADDQVTIWDLALERDEEEAAMTTIASGKVVEVPPQLLFIHQGQHSVKEIHWHKQMPGTLLSTAYDGFNIFKTINS</sequence>
<evidence type="ECO:0000256" key="5">
    <source>
        <dbReference type="ARBA" id="ARBA00040876"/>
    </source>
</evidence>
<gene>
    <name evidence="9" type="ORF">BDEG_21707</name>
</gene>
<dbReference type="SUPFAM" id="SSF50978">
    <property type="entry name" value="WD40 repeat-like"/>
    <property type="match status" value="1"/>
</dbReference>
<keyword evidence="2 6" id="KW-0853">WD repeat</keyword>
<proteinExistence type="predicted"/>
<feature type="compositionally biased region" description="Acidic residues" evidence="7">
    <location>
        <begin position="37"/>
        <end position="69"/>
    </location>
</feature>
<name>A0A177WEA9_BATDL</name>
<dbReference type="InterPro" id="IPR015943">
    <property type="entry name" value="WD40/YVTN_repeat-like_dom_sf"/>
</dbReference>
<feature type="compositionally biased region" description="Acidic residues" evidence="7">
    <location>
        <begin position="173"/>
        <end position="187"/>
    </location>
</feature>
<feature type="domain" description="Histone-binding protein RBBP4-like N-terminal" evidence="8">
    <location>
        <begin position="99"/>
        <end position="166"/>
    </location>
</feature>